<dbReference type="SUPFAM" id="SSF51126">
    <property type="entry name" value="Pectin lyase-like"/>
    <property type="match status" value="1"/>
</dbReference>
<dbReference type="PANTHER" id="PTHR40088:SF2">
    <property type="entry name" value="SECRETED SUGAR HYDROLASE"/>
    <property type="match status" value="1"/>
</dbReference>
<dbReference type="InterPro" id="IPR012334">
    <property type="entry name" value="Pectin_lyas_fold"/>
</dbReference>
<keyword evidence="3" id="KW-0732">Signal</keyword>
<dbReference type="Proteomes" id="UP000199515">
    <property type="component" value="Unassembled WGS sequence"/>
</dbReference>
<keyword evidence="7" id="KW-1185">Reference proteome</keyword>
<proteinExistence type="predicted"/>
<keyword evidence="2" id="KW-0964">Secreted</keyword>
<dbReference type="InterPro" id="IPR039448">
    <property type="entry name" value="Beta_helix"/>
</dbReference>
<evidence type="ECO:0008006" key="8">
    <source>
        <dbReference type="Google" id="ProtNLM"/>
    </source>
</evidence>
<dbReference type="InterPro" id="IPR011050">
    <property type="entry name" value="Pectin_lyase_fold/virulence"/>
</dbReference>
<dbReference type="SMART" id="SM00710">
    <property type="entry name" value="PbH1"/>
    <property type="match status" value="5"/>
</dbReference>
<dbReference type="Pfam" id="PF13229">
    <property type="entry name" value="Beta_helix"/>
    <property type="match status" value="1"/>
</dbReference>
<evidence type="ECO:0000313" key="7">
    <source>
        <dbReference type="Proteomes" id="UP000199515"/>
    </source>
</evidence>
<evidence type="ECO:0000259" key="4">
    <source>
        <dbReference type="Pfam" id="PF07602"/>
    </source>
</evidence>
<evidence type="ECO:0000313" key="6">
    <source>
        <dbReference type="EMBL" id="SDW33280.1"/>
    </source>
</evidence>
<protein>
    <recommendedName>
        <fullName evidence="8">Parallel beta-helix repeat (Two copies)</fullName>
    </recommendedName>
</protein>
<dbReference type="InterPro" id="IPR011459">
    <property type="entry name" value="DUF1565"/>
</dbReference>
<dbReference type="AlphaFoldDB" id="A0A1H2SNU7"/>
<dbReference type="RefSeq" id="WP_245757091.1">
    <property type="nucleotide sequence ID" value="NZ_FNON01000001.1"/>
</dbReference>
<dbReference type="GO" id="GO:0016837">
    <property type="term" value="F:carbon-oxygen lyase activity, acting on polysaccharides"/>
    <property type="evidence" value="ECO:0007669"/>
    <property type="project" value="TreeGrafter"/>
</dbReference>
<evidence type="ECO:0000259" key="5">
    <source>
        <dbReference type="Pfam" id="PF13229"/>
    </source>
</evidence>
<feature type="domain" description="DUF1565" evidence="4">
    <location>
        <begin position="63"/>
        <end position="104"/>
    </location>
</feature>
<dbReference type="STRING" id="589385.SAMN05421504_101290"/>
<dbReference type="PANTHER" id="PTHR40088">
    <property type="entry name" value="PECTATE LYASE (EUROFUNG)"/>
    <property type="match status" value="1"/>
</dbReference>
<comment type="subcellular location">
    <subcellularLocation>
        <location evidence="1">Secreted</location>
    </subcellularLocation>
</comment>
<feature type="domain" description="Right handed beta helix" evidence="5">
    <location>
        <begin position="255"/>
        <end position="421"/>
    </location>
</feature>
<dbReference type="InterPro" id="IPR006626">
    <property type="entry name" value="PbH1"/>
</dbReference>
<organism evidence="6 7">
    <name type="scientific">Amycolatopsis xylanica</name>
    <dbReference type="NCBI Taxonomy" id="589385"/>
    <lineage>
        <taxon>Bacteria</taxon>
        <taxon>Bacillati</taxon>
        <taxon>Actinomycetota</taxon>
        <taxon>Actinomycetes</taxon>
        <taxon>Pseudonocardiales</taxon>
        <taxon>Pseudonocardiaceae</taxon>
        <taxon>Amycolatopsis</taxon>
    </lineage>
</organism>
<reference evidence="6 7" key="1">
    <citation type="submission" date="2016-10" db="EMBL/GenBank/DDBJ databases">
        <authorList>
            <person name="de Groot N.N."/>
        </authorList>
    </citation>
    <scope>NUCLEOTIDE SEQUENCE [LARGE SCALE GENOMIC DNA]</scope>
    <source>
        <strain evidence="6 7">CPCC 202699</strain>
    </source>
</reference>
<dbReference type="EMBL" id="FNON01000001">
    <property type="protein sequence ID" value="SDW33280.1"/>
    <property type="molecule type" value="Genomic_DNA"/>
</dbReference>
<sequence>MIKPRWLIAGAVVLAGVVTSVVVLMPRDLPATRPGGGAATPAAVALPATDYPVPDGALVVSPTGDDAAAGTVDKPLRTVAAAVKRAPSGGTVVLRAGTYRETVGQVSKRLTLQPYPREQAWLKGSVEVTGWAKTGKGWRHGDWAPQLCQTCFTPEIIDPEYPLAGSPDMVFVDGAPLKQVSTEDEVGPGRFFADRKGHALVIGDAPDGRLVEGTVFDRLLQFDSANAAGSVFRGLGVAQYGSNQDYGKRGAMVVVNAPDVTIENATFAWSASSGAAVFQPGGTVSRSSFVDNGLVGLVANRADNLRLTENGFEANNQEHFALTGEAIGAAGAKITRTQKPYVADNRFVDNIGSGWWCDLGCTDATVIRNLARGNAGNGLYYEVSSRALIASNVLVGNRTRGLKISSSDHVRVFHNTFTGNQVALGVYNDKRDPDPFSSEHGLSWLTTGTVLVNNLFAHGEPVIESADYKDDPAKNPPFVSESDGNAFLRSGDGILVGWYLGGGRTANYGTARELFSATGRDEHSLDRIVTSSPFHDPDHGDYSLRPDAPGVRAGRPLPGDIAAVLGITPLATPNAGVLSR</sequence>
<evidence type="ECO:0000256" key="1">
    <source>
        <dbReference type="ARBA" id="ARBA00004613"/>
    </source>
</evidence>
<evidence type="ECO:0000256" key="2">
    <source>
        <dbReference type="ARBA" id="ARBA00022525"/>
    </source>
</evidence>
<dbReference type="Pfam" id="PF07602">
    <property type="entry name" value="DUF1565"/>
    <property type="match status" value="1"/>
</dbReference>
<accession>A0A1H2SNU7</accession>
<dbReference type="GO" id="GO:0005576">
    <property type="term" value="C:extracellular region"/>
    <property type="evidence" value="ECO:0007669"/>
    <property type="project" value="UniProtKB-SubCell"/>
</dbReference>
<evidence type="ECO:0000256" key="3">
    <source>
        <dbReference type="ARBA" id="ARBA00022729"/>
    </source>
</evidence>
<name>A0A1H2SNU7_9PSEU</name>
<dbReference type="InterPro" id="IPR052052">
    <property type="entry name" value="Polysaccharide_Lyase_9"/>
</dbReference>
<gene>
    <name evidence="6" type="ORF">SAMN05421504_101290</name>
</gene>
<dbReference type="Gene3D" id="2.160.20.10">
    <property type="entry name" value="Single-stranded right-handed beta-helix, Pectin lyase-like"/>
    <property type="match status" value="2"/>
</dbReference>